<dbReference type="GO" id="GO:0003735">
    <property type="term" value="F:structural constituent of ribosome"/>
    <property type="evidence" value="ECO:0007669"/>
    <property type="project" value="InterPro"/>
</dbReference>
<feature type="region of interest" description="Disordered" evidence="5">
    <location>
        <begin position="142"/>
        <end position="161"/>
    </location>
</feature>
<dbReference type="Proteomes" id="UP000009170">
    <property type="component" value="Unassembled WGS sequence"/>
</dbReference>
<keyword evidence="3" id="KW-0687">Ribonucleoprotein</keyword>
<dbReference type="HAMAP" id="MF_00373">
    <property type="entry name" value="Ribosomal_bL28"/>
    <property type="match status" value="1"/>
</dbReference>
<evidence type="ECO:0000256" key="1">
    <source>
        <dbReference type="ARBA" id="ARBA00008760"/>
    </source>
</evidence>
<evidence type="ECO:0000313" key="7">
    <source>
        <dbReference type="EMBL" id="OUS43893.1"/>
    </source>
</evidence>
<keyword evidence="2 6" id="KW-0689">Ribosomal protein</keyword>
<dbReference type="InterPro" id="IPR034704">
    <property type="entry name" value="Ribosomal_bL28/bL31-like_sf"/>
</dbReference>
<gene>
    <name evidence="7" type="ORF">BE221DRAFT_194006</name>
    <name evidence="6" type="ORF">OT_ostta03g02960</name>
</gene>
<evidence type="ECO:0000256" key="3">
    <source>
        <dbReference type="ARBA" id="ARBA00023274"/>
    </source>
</evidence>
<protein>
    <recommendedName>
        <fullName evidence="4">Large ribosomal subunit protein bL28c</fullName>
    </recommendedName>
</protein>
<evidence type="ECO:0000313" key="6">
    <source>
        <dbReference type="EMBL" id="CEF97149.1"/>
    </source>
</evidence>
<dbReference type="Gene3D" id="2.30.170.40">
    <property type="entry name" value="Ribosomal protein L28/L24"/>
    <property type="match status" value="1"/>
</dbReference>
<dbReference type="GO" id="GO:0005840">
    <property type="term" value="C:ribosome"/>
    <property type="evidence" value="ECO:0007669"/>
    <property type="project" value="UniProtKB-KW"/>
</dbReference>
<evidence type="ECO:0000256" key="5">
    <source>
        <dbReference type="SAM" id="MobiDB-lite"/>
    </source>
</evidence>
<accession>A0A1Y5I735</accession>
<evidence type="ECO:0000313" key="8">
    <source>
        <dbReference type="Proteomes" id="UP000009170"/>
    </source>
</evidence>
<dbReference type="EMBL" id="KZ155826">
    <property type="protein sequence ID" value="OUS43893.1"/>
    <property type="molecule type" value="Genomic_DNA"/>
</dbReference>
<dbReference type="Proteomes" id="UP000195557">
    <property type="component" value="Unassembled WGS sequence"/>
</dbReference>
<dbReference type="InParanoid" id="A0A090M4U7"/>
<keyword evidence="8" id="KW-1185">Reference proteome</keyword>
<dbReference type="EMBL" id="CAID01000003">
    <property type="protein sequence ID" value="CEF97149.1"/>
    <property type="molecule type" value="Genomic_DNA"/>
</dbReference>
<accession>A0A454XZK0</accession>
<accession>A0A090M4U7</accession>
<reference evidence="6" key="2">
    <citation type="journal article" date="2014" name="BMC Genomics">
        <title>An improved genome of the model marine alga Ostreococcus tauri unfolds by assessing Illumina de novo assemblies.</title>
        <authorList>
            <person name="Blanc-Mathieu R."/>
            <person name="Verhelst B."/>
            <person name="Derelle E."/>
            <person name="Rombauts S."/>
            <person name="Bouget F.Y."/>
            <person name="Carre I."/>
            <person name="Chateau A."/>
            <person name="Eyre-Walker A."/>
            <person name="Grimsley N."/>
            <person name="Moreau H."/>
            <person name="Piegu B."/>
            <person name="Rivals E."/>
            <person name="Schackwitz W."/>
            <person name="Van de Peer Y."/>
            <person name="Piganeau G."/>
        </authorList>
    </citation>
    <scope>NUCLEOTIDE SEQUENCE</scope>
    <source>
        <strain evidence="6">RCC4221</strain>
    </source>
</reference>
<dbReference type="InterPro" id="IPR037147">
    <property type="entry name" value="Ribosomal_bL28_sf"/>
</dbReference>
<dbReference type="GO" id="GO:0006412">
    <property type="term" value="P:translation"/>
    <property type="evidence" value="ECO:0007669"/>
    <property type="project" value="InterPro"/>
</dbReference>
<dbReference type="Pfam" id="PF00830">
    <property type="entry name" value="Ribosomal_L28"/>
    <property type="match status" value="1"/>
</dbReference>
<name>A0A090M4U7_OSTTA</name>
<dbReference type="InterPro" id="IPR026569">
    <property type="entry name" value="Ribosomal_bL28"/>
</dbReference>
<evidence type="ECO:0000256" key="2">
    <source>
        <dbReference type="ARBA" id="ARBA00022980"/>
    </source>
</evidence>
<reference evidence="6 8" key="1">
    <citation type="journal article" date="2006" name="Proc. Natl. Acad. Sci. U.S.A.">
        <title>Genome analysis of the smallest free-living eukaryote Ostreococcus tauri unveils many unique features.</title>
        <authorList>
            <person name="Derelle E."/>
            <person name="Ferraz C."/>
            <person name="Rombauts S."/>
            <person name="Rouze P."/>
            <person name="Worden A.Z."/>
            <person name="Robbens S."/>
            <person name="Partensky F."/>
            <person name="Degroeve S."/>
            <person name="Echeynie S."/>
            <person name="Cooke R."/>
            <person name="Saeys Y."/>
            <person name="Wuyts J."/>
            <person name="Jabbari K."/>
            <person name="Bowler C."/>
            <person name="Panaud O."/>
            <person name="Piegu B."/>
            <person name="Ball S.G."/>
            <person name="Ral J.-P."/>
            <person name="Bouget F.-Y."/>
            <person name="Piganeau G."/>
            <person name="De Baets B."/>
            <person name="Picard A."/>
            <person name="Delseny M."/>
            <person name="Demaille J."/>
            <person name="Van de Peer Y."/>
            <person name="Moreau H."/>
        </authorList>
    </citation>
    <scope>NUCLEOTIDE SEQUENCE [LARGE SCALE GENOMIC DNA]</scope>
    <source>
        <strain evidence="6 8">OTTH0595</strain>
    </source>
</reference>
<dbReference type="SUPFAM" id="SSF143800">
    <property type="entry name" value="L28p-like"/>
    <property type="match status" value="1"/>
</dbReference>
<evidence type="ECO:0000256" key="4">
    <source>
        <dbReference type="ARBA" id="ARBA00035265"/>
    </source>
</evidence>
<dbReference type="NCBIfam" id="TIGR00009">
    <property type="entry name" value="L28"/>
    <property type="match status" value="1"/>
</dbReference>
<sequence>MFASATTTKLTNAFATGSDLGAKFRAACAVTTRPETVKRSGMTIENLHGMSGRKCMLTGKKANNGRTISFSHIRNKTLQQVNLQYKRVYWPEQKRYVRLRISTNAIKTLNKLGLEEMAKRAGLDLMSLPYIDADPARKEWQAENGAAPTKQNKRAPKGPKPLYIPKWKEAQLAKMDAAAATAEKKRFAEANNMVVA</sequence>
<reference evidence="7" key="3">
    <citation type="submission" date="2017-04" db="EMBL/GenBank/DDBJ databases">
        <title>Population genomics of picophytoplankton unveils novel chromosome hypervariability.</title>
        <authorList>
            <consortium name="DOE Joint Genome Institute"/>
            <person name="Blanc-Mathieu R."/>
            <person name="Krasovec M."/>
            <person name="Hebrard M."/>
            <person name="Yau S."/>
            <person name="Desgranges E."/>
            <person name="Martin J."/>
            <person name="Schackwitz W."/>
            <person name="Kuo A."/>
            <person name="Salin G."/>
            <person name="Donnadieu C."/>
            <person name="Desdevises Y."/>
            <person name="Sanchez-Ferandin S."/>
            <person name="Moreau H."/>
            <person name="Rivals E."/>
            <person name="Grigoriev I.V."/>
            <person name="Grimsley N."/>
            <person name="Eyre-Walker A."/>
            <person name="Piganeau G."/>
        </authorList>
    </citation>
    <scope>NUCLEOTIDE SEQUENCE [LARGE SCALE GENOMIC DNA]</scope>
    <source>
        <strain evidence="7">RCC 1115</strain>
    </source>
</reference>
<dbReference type="OrthoDB" id="361870at2759"/>
<dbReference type="PANTHER" id="PTHR13528">
    <property type="entry name" value="39S RIBOSOMAL PROTEIN L28, MITOCHONDRIAL"/>
    <property type="match status" value="1"/>
</dbReference>
<organism evidence="6 8">
    <name type="scientific">Ostreococcus tauri</name>
    <name type="common">Marine green alga</name>
    <dbReference type="NCBI Taxonomy" id="70448"/>
    <lineage>
        <taxon>Eukaryota</taxon>
        <taxon>Viridiplantae</taxon>
        <taxon>Chlorophyta</taxon>
        <taxon>Mamiellophyceae</taxon>
        <taxon>Mamiellales</taxon>
        <taxon>Bathycoccaceae</taxon>
        <taxon>Ostreococcus</taxon>
    </lineage>
</organism>
<dbReference type="STRING" id="70448.A0A090M4U7"/>
<proteinExistence type="inferred from homology"/>
<dbReference type="GO" id="GO:1990904">
    <property type="term" value="C:ribonucleoprotein complex"/>
    <property type="evidence" value="ECO:0007669"/>
    <property type="project" value="UniProtKB-KW"/>
</dbReference>
<comment type="similarity">
    <text evidence="1">Belongs to the bacterial ribosomal protein bL28 family.</text>
</comment>
<dbReference type="AlphaFoldDB" id="A0A090M4U7"/>
<dbReference type="PANTHER" id="PTHR13528:SF2">
    <property type="entry name" value="LARGE RIBOSOMAL SUBUNIT PROTEIN BL28M"/>
    <property type="match status" value="1"/>
</dbReference>
<dbReference type="InterPro" id="IPR001383">
    <property type="entry name" value="Ribosomal_bL28_bact-type"/>
</dbReference>